<keyword evidence="1" id="KW-0472">Membrane</keyword>
<feature type="transmembrane region" description="Helical" evidence="1">
    <location>
        <begin position="50"/>
        <end position="71"/>
    </location>
</feature>
<reference evidence="2 3" key="1">
    <citation type="submission" date="2024-01" db="EMBL/GenBank/DDBJ databases">
        <title>Comparative genomics of Cryptococcus and Kwoniella reveals pathogenesis evolution and contrasting modes of karyotype evolution via chromosome fusion or intercentromeric recombination.</title>
        <authorList>
            <person name="Coelho M.A."/>
            <person name="David-Palma M."/>
            <person name="Shea T."/>
            <person name="Bowers K."/>
            <person name="McGinley-Smith S."/>
            <person name="Mohammad A.W."/>
            <person name="Gnirke A."/>
            <person name="Yurkov A.M."/>
            <person name="Nowrousian M."/>
            <person name="Sun S."/>
            <person name="Cuomo C.A."/>
            <person name="Heitman J."/>
        </authorList>
    </citation>
    <scope>NUCLEOTIDE SEQUENCE [LARGE SCALE GENOMIC DNA]</scope>
    <source>
        <strain evidence="2">CBS 11374</strain>
    </source>
</reference>
<proteinExistence type="predicted"/>
<protein>
    <submittedName>
        <fullName evidence="2">Uncharacterized protein</fullName>
    </submittedName>
</protein>
<organism evidence="2 3">
    <name type="scientific">Kwoniella shivajii</name>
    <dbReference type="NCBI Taxonomy" id="564305"/>
    <lineage>
        <taxon>Eukaryota</taxon>
        <taxon>Fungi</taxon>
        <taxon>Dikarya</taxon>
        <taxon>Basidiomycota</taxon>
        <taxon>Agaricomycotina</taxon>
        <taxon>Tremellomycetes</taxon>
        <taxon>Tremellales</taxon>
        <taxon>Cryptococcaceae</taxon>
        <taxon>Kwoniella</taxon>
    </lineage>
</organism>
<dbReference type="Proteomes" id="UP001329825">
    <property type="component" value="Chromosome 9"/>
</dbReference>
<gene>
    <name evidence="2" type="ORF">IL334_006335</name>
</gene>
<keyword evidence="1" id="KW-1133">Transmembrane helix</keyword>
<accession>A0ABZ1D8R3</accession>
<evidence type="ECO:0000313" key="2">
    <source>
        <dbReference type="EMBL" id="WRT69351.1"/>
    </source>
</evidence>
<name>A0ABZ1D8R3_9TREE</name>
<evidence type="ECO:0000256" key="1">
    <source>
        <dbReference type="SAM" id="Phobius"/>
    </source>
</evidence>
<sequence>MVVGILLEVPNAIAAAGGLSASSGTSSSSDSSGSESSEDINAAVVVSIRMVQVGIGLAIGLFAAALVVYPFGKKRRYIFSY</sequence>
<dbReference type="EMBL" id="CP141889">
    <property type="protein sequence ID" value="WRT69351.1"/>
    <property type="molecule type" value="Genomic_DNA"/>
</dbReference>
<keyword evidence="1" id="KW-0812">Transmembrane</keyword>
<dbReference type="PANTHER" id="PTHR31082">
    <property type="entry name" value="PHEROMONE-REGULATED MEMBRANE PROTEIN 10"/>
    <property type="match status" value="1"/>
</dbReference>
<dbReference type="InterPro" id="IPR051361">
    <property type="entry name" value="ThrE/Ser_Exporter"/>
</dbReference>
<dbReference type="GeneID" id="87958465"/>
<keyword evidence="3" id="KW-1185">Reference proteome</keyword>
<evidence type="ECO:0000313" key="3">
    <source>
        <dbReference type="Proteomes" id="UP001329825"/>
    </source>
</evidence>
<dbReference type="PANTHER" id="PTHR31082:SF4">
    <property type="entry name" value="PHEROMONE-REGULATED MEMBRANE PROTEIN 10"/>
    <property type="match status" value="1"/>
</dbReference>
<dbReference type="RefSeq" id="XP_062794090.1">
    <property type="nucleotide sequence ID" value="XM_062938039.1"/>
</dbReference>